<gene>
    <name evidence="1" type="ORF">SPELUC_LOCUS12378</name>
</gene>
<comment type="caution">
    <text evidence="1">The sequence shown here is derived from an EMBL/GenBank/DDBJ whole genome shotgun (WGS) entry which is preliminary data.</text>
</comment>
<dbReference type="EMBL" id="CAJVPW010029108">
    <property type="protein sequence ID" value="CAG8720197.1"/>
    <property type="molecule type" value="Genomic_DNA"/>
</dbReference>
<evidence type="ECO:0000313" key="1">
    <source>
        <dbReference type="EMBL" id="CAG8720197.1"/>
    </source>
</evidence>
<feature type="non-terminal residue" evidence="1">
    <location>
        <position position="1"/>
    </location>
</feature>
<protein>
    <submittedName>
        <fullName evidence="1">15173_t:CDS:1</fullName>
    </submittedName>
</protein>
<accession>A0ACA9PSA2</accession>
<reference evidence="1" key="1">
    <citation type="submission" date="2021-06" db="EMBL/GenBank/DDBJ databases">
        <authorList>
            <person name="Kallberg Y."/>
            <person name="Tangrot J."/>
            <person name="Rosling A."/>
        </authorList>
    </citation>
    <scope>NUCLEOTIDE SEQUENCE</scope>
    <source>
        <strain evidence="1">28 12/20/2015</strain>
    </source>
</reference>
<sequence length="67" mass="7718">WEHDVKFRIELSVLHEKLYLLNKELSVQSHSPGIQPKKLGDDLCISDLKLSDVPNKPIFENQNAFSD</sequence>
<evidence type="ECO:0000313" key="2">
    <source>
        <dbReference type="Proteomes" id="UP000789366"/>
    </source>
</evidence>
<dbReference type="Proteomes" id="UP000789366">
    <property type="component" value="Unassembled WGS sequence"/>
</dbReference>
<proteinExistence type="predicted"/>
<feature type="non-terminal residue" evidence="1">
    <location>
        <position position="67"/>
    </location>
</feature>
<keyword evidence="2" id="KW-1185">Reference proteome</keyword>
<name>A0ACA9PSA2_9GLOM</name>
<organism evidence="1 2">
    <name type="scientific">Cetraspora pellucida</name>
    <dbReference type="NCBI Taxonomy" id="1433469"/>
    <lineage>
        <taxon>Eukaryota</taxon>
        <taxon>Fungi</taxon>
        <taxon>Fungi incertae sedis</taxon>
        <taxon>Mucoromycota</taxon>
        <taxon>Glomeromycotina</taxon>
        <taxon>Glomeromycetes</taxon>
        <taxon>Diversisporales</taxon>
        <taxon>Gigasporaceae</taxon>
        <taxon>Cetraspora</taxon>
    </lineage>
</organism>